<sequence length="420" mass="44611">MKALKISRPEAPEDRTELARTVGALLEDVKTRKDQALFEASRRFDGSTRTALRVSPEELAQGLRETEPELREALEEAAANLRRFARRQREALKDLKEEENAPGVFLGHRVLPVDSCGCYVPGGGYPLISTALMLAIPALAAGVPRVCACTPVMKGTDRVHPAVLAALSLAGVTEVYALGGAQAVGALAYGTESVPPVDLVVGPGNRYVTEAKRQCVGRVGIDFVAGPSEVLVLADAGADPSVVAADLLAQAEHDPDARSALVSLDEDLAVRVEEEVRRQLETLPTAPVARASWEAGGEIWLADSPEEAQEFANLRAPEHLELNVRDPEAWIPALRNYGSLFVGEGAAEVFGDYVSGTNHTLPTMGAARYTGGLWVGTFLKVCTFQRLTPSGAAALSPLAARIARAEGLFAHAAAAEARAR</sequence>
<dbReference type="GO" id="GO:0005829">
    <property type="term" value="C:cytosol"/>
    <property type="evidence" value="ECO:0007669"/>
    <property type="project" value="TreeGrafter"/>
</dbReference>
<name>E3CW58_9BACT</name>
<dbReference type="UniPathway" id="UPA00031">
    <property type="reaction ID" value="UER00014"/>
</dbReference>
<evidence type="ECO:0000256" key="1">
    <source>
        <dbReference type="ARBA" id="ARBA00010178"/>
    </source>
</evidence>
<accession>E3CW58</accession>
<dbReference type="InterPro" id="IPR016161">
    <property type="entry name" value="Ald_DH/histidinol_DH"/>
</dbReference>
<feature type="active site" description="Proton acceptor" evidence="5 7">
    <location>
        <position position="318"/>
    </location>
</feature>
<comment type="function">
    <text evidence="5">Catalyzes the sequential NAD-dependent oxidations of L-histidinol to L-histidinaldehyde and then to L-histidine.</text>
</comment>
<feature type="binding site" evidence="5 10">
    <location>
        <position position="352"/>
    </location>
    <ligand>
        <name>Zn(2+)</name>
        <dbReference type="ChEBI" id="CHEBI:29105"/>
    </ligand>
</feature>
<keyword evidence="4 5" id="KW-0560">Oxidoreductase</keyword>
<dbReference type="STRING" id="584708.Apau_0076"/>
<evidence type="ECO:0000313" key="13">
    <source>
        <dbReference type="EMBL" id="EFQ22516.1"/>
    </source>
</evidence>
<comment type="catalytic activity">
    <reaction evidence="5">
        <text>L-histidinol + 2 NAD(+) + H2O = L-histidine + 2 NADH + 3 H(+)</text>
        <dbReference type="Rhea" id="RHEA:20641"/>
        <dbReference type="ChEBI" id="CHEBI:15377"/>
        <dbReference type="ChEBI" id="CHEBI:15378"/>
        <dbReference type="ChEBI" id="CHEBI:57540"/>
        <dbReference type="ChEBI" id="CHEBI:57595"/>
        <dbReference type="ChEBI" id="CHEBI:57699"/>
        <dbReference type="ChEBI" id="CHEBI:57945"/>
        <dbReference type="EC" id="1.1.1.23"/>
    </reaction>
</comment>
<feature type="active site" description="Proton acceptor" evidence="5 7">
    <location>
        <position position="319"/>
    </location>
</feature>
<evidence type="ECO:0000256" key="12">
    <source>
        <dbReference type="SAM" id="Coils"/>
    </source>
</evidence>
<dbReference type="FunFam" id="3.40.50.1980:FF:000001">
    <property type="entry name" value="Histidinol dehydrogenase"/>
    <property type="match status" value="1"/>
</dbReference>
<keyword evidence="3 5" id="KW-0862">Zinc</keyword>
<feature type="binding site" evidence="5 9">
    <location>
        <position position="228"/>
    </location>
    <ligand>
        <name>substrate</name>
    </ligand>
</feature>
<evidence type="ECO:0000256" key="2">
    <source>
        <dbReference type="ARBA" id="ARBA00022723"/>
    </source>
</evidence>
<evidence type="ECO:0000313" key="14">
    <source>
        <dbReference type="Proteomes" id="UP000005096"/>
    </source>
</evidence>
<feature type="binding site" evidence="5 10">
    <location>
        <position position="253"/>
    </location>
    <ligand>
        <name>Zn(2+)</name>
        <dbReference type="ChEBI" id="CHEBI:29105"/>
    </ligand>
</feature>
<feature type="coiled-coil region" evidence="12">
    <location>
        <begin position="71"/>
        <end position="101"/>
    </location>
</feature>
<comment type="pathway">
    <text evidence="5">Amino-acid biosynthesis; L-histidine biosynthesis; L-histidine from 5-phospho-alpha-D-ribose 1-diphosphate: step 9/9.</text>
</comment>
<dbReference type="OrthoDB" id="9805269at2"/>
<reference evidence="13 14" key="1">
    <citation type="journal article" date="2010" name="Stand. Genomic Sci.">
        <title>Non-contiguous finished genome sequence of Aminomonas paucivorans type strain (GLU-3).</title>
        <authorList>
            <person name="Pitluck S."/>
            <person name="Yasawong M."/>
            <person name="Held B."/>
            <person name="Lapidus A."/>
            <person name="Nolan M."/>
            <person name="Copeland A."/>
            <person name="Lucas S."/>
            <person name="Del Rio T.G."/>
            <person name="Tice H."/>
            <person name="Cheng J.F."/>
            <person name="Chertkov O."/>
            <person name="Goodwin L."/>
            <person name="Tapia R."/>
            <person name="Han C."/>
            <person name="Liolios K."/>
            <person name="Ivanova N."/>
            <person name="Mavromatis K."/>
            <person name="Ovchinnikova G."/>
            <person name="Pati A."/>
            <person name="Chen A."/>
            <person name="Palaniappan K."/>
            <person name="Land M."/>
            <person name="Hauser L."/>
            <person name="Chang Y.J."/>
            <person name="Jeffries C.D."/>
            <person name="Pukall R."/>
            <person name="Spring S."/>
            <person name="Rohde M."/>
            <person name="Sikorski J."/>
            <person name="Goker M."/>
            <person name="Woyke T."/>
            <person name="Bristow J."/>
            <person name="Eisen J.A."/>
            <person name="Markowitz V."/>
            <person name="Hugenholtz P."/>
            <person name="Kyrpides N.C."/>
            <person name="Klenk H.P."/>
        </authorList>
    </citation>
    <scope>NUCLEOTIDE SEQUENCE [LARGE SCALE GENOMIC DNA]</scope>
    <source>
        <strain evidence="13 14">DSM 12260</strain>
    </source>
</reference>
<dbReference type="SUPFAM" id="SSF53720">
    <property type="entry name" value="ALDH-like"/>
    <property type="match status" value="1"/>
</dbReference>
<feature type="binding site" evidence="5 8">
    <location>
        <position position="182"/>
    </location>
    <ligand>
        <name>NAD(+)</name>
        <dbReference type="ChEBI" id="CHEBI:57540"/>
    </ligand>
</feature>
<keyword evidence="2 5" id="KW-0479">Metal-binding</keyword>
<dbReference type="EMBL" id="CM001022">
    <property type="protein sequence ID" value="EFQ22516.1"/>
    <property type="molecule type" value="Genomic_DNA"/>
</dbReference>
<keyword evidence="14" id="KW-1185">Reference proteome</keyword>
<keyword evidence="5" id="KW-0368">Histidine biosynthesis</keyword>
<evidence type="ECO:0000256" key="6">
    <source>
        <dbReference type="PIRNR" id="PIRNR000099"/>
    </source>
</evidence>
<feature type="binding site" evidence="5 9">
    <location>
        <position position="352"/>
    </location>
    <ligand>
        <name>substrate</name>
    </ligand>
</feature>
<feature type="binding site" evidence="5 9">
    <location>
        <position position="253"/>
    </location>
    <ligand>
        <name>substrate</name>
    </ligand>
</feature>
<dbReference type="PRINTS" id="PR00083">
    <property type="entry name" value="HOLDHDRGNASE"/>
</dbReference>
<feature type="binding site" evidence="5 9">
    <location>
        <position position="406"/>
    </location>
    <ligand>
        <name>substrate</name>
    </ligand>
</feature>
<organism evidence="13 14">
    <name type="scientific">Aminomonas paucivorans DSM 12260</name>
    <dbReference type="NCBI Taxonomy" id="584708"/>
    <lineage>
        <taxon>Bacteria</taxon>
        <taxon>Thermotogati</taxon>
        <taxon>Synergistota</taxon>
        <taxon>Synergistia</taxon>
        <taxon>Synergistales</taxon>
        <taxon>Synergistaceae</taxon>
        <taxon>Aminomonas</taxon>
    </lineage>
</organism>
<evidence type="ECO:0000256" key="8">
    <source>
        <dbReference type="PIRSR" id="PIRSR000099-2"/>
    </source>
</evidence>
<evidence type="ECO:0000256" key="9">
    <source>
        <dbReference type="PIRSR" id="PIRSR000099-3"/>
    </source>
</evidence>
<feature type="binding site" evidence="5 9">
    <location>
        <position position="250"/>
    </location>
    <ligand>
        <name>substrate</name>
    </ligand>
</feature>
<dbReference type="GO" id="GO:0004399">
    <property type="term" value="F:histidinol dehydrogenase activity"/>
    <property type="evidence" value="ECO:0007669"/>
    <property type="project" value="UniProtKB-UniRule"/>
</dbReference>
<dbReference type="HOGENOM" id="CLU_006732_3_3_0"/>
<feature type="binding site" evidence="5 9">
    <location>
        <position position="411"/>
    </location>
    <ligand>
        <name>substrate</name>
    </ligand>
</feature>
<dbReference type="PANTHER" id="PTHR21256">
    <property type="entry name" value="HISTIDINOL DEHYDROGENASE HDH"/>
    <property type="match status" value="1"/>
</dbReference>
<dbReference type="eggNOG" id="COG0141">
    <property type="taxonomic scope" value="Bacteria"/>
</dbReference>
<dbReference type="Gene3D" id="1.20.5.1300">
    <property type="match status" value="1"/>
</dbReference>
<proteinExistence type="inferred from homology"/>
<dbReference type="Gene3D" id="3.40.50.1980">
    <property type="entry name" value="Nitrogenase molybdenum iron protein domain"/>
    <property type="match status" value="2"/>
</dbReference>
<dbReference type="GO" id="GO:0000105">
    <property type="term" value="P:L-histidine biosynthetic process"/>
    <property type="evidence" value="ECO:0007669"/>
    <property type="project" value="UniProtKB-UniRule"/>
</dbReference>
<evidence type="ECO:0000256" key="11">
    <source>
        <dbReference type="RuleBase" id="RU004175"/>
    </source>
</evidence>
<dbReference type="AlphaFoldDB" id="E3CW58"/>
<evidence type="ECO:0000256" key="4">
    <source>
        <dbReference type="ARBA" id="ARBA00023002"/>
    </source>
</evidence>
<protein>
    <recommendedName>
        <fullName evidence="5">Histidinol dehydrogenase</fullName>
        <shortName evidence="5">HDH</shortName>
        <ecNumber evidence="5">1.1.1.23</ecNumber>
    </recommendedName>
</protein>
<keyword evidence="5" id="KW-0028">Amino-acid biosynthesis</keyword>
<gene>
    <name evidence="5" type="primary">hisD</name>
    <name evidence="13" type="ORF">Apau_0076</name>
</gene>
<feature type="binding site" evidence="5 10">
    <location>
        <position position="411"/>
    </location>
    <ligand>
        <name>Zn(2+)</name>
        <dbReference type="ChEBI" id="CHEBI:29105"/>
    </ligand>
</feature>
<dbReference type="Pfam" id="PF00815">
    <property type="entry name" value="Histidinol_dh"/>
    <property type="match status" value="1"/>
</dbReference>
<dbReference type="PROSITE" id="PS00611">
    <property type="entry name" value="HISOL_DEHYDROGENASE"/>
    <property type="match status" value="1"/>
</dbReference>
<dbReference type="Proteomes" id="UP000005096">
    <property type="component" value="Chromosome"/>
</dbReference>
<comment type="cofactor">
    <cofactor evidence="5 10">
        <name>Zn(2+)</name>
        <dbReference type="ChEBI" id="CHEBI:29105"/>
    </cofactor>
    <text evidence="5 10">Binds 1 zinc ion per subunit.</text>
</comment>
<dbReference type="CDD" id="cd06572">
    <property type="entry name" value="Histidinol_dh"/>
    <property type="match status" value="1"/>
</dbReference>
<dbReference type="EC" id="1.1.1.23" evidence="5"/>
<keyword evidence="12" id="KW-0175">Coiled coil</keyword>
<feature type="binding site" evidence="5 8">
    <location>
        <position position="119"/>
    </location>
    <ligand>
        <name>NAD(+)</name>
        <dbReference type="ChEBI" id="CHEBI:57540"/>
    </ligand>
</feature>
<dbReference type="GO" id="GO:0008270">
    <property type="term" value="F:zinc ion binding"/>
    <property type="evidence" value="ECO:0007669"/>
    <property type="project" value="UniProtKB-UniRule"/>
</dbReference>
<feature type="binding site" evidence="5 9">
    <location>
        <position position="319"/>
    </location>
    <ligand>
        <name>substrate</name>
    </ligand>
</feature>
<dbReference type="NCBIfam" id="TIGR00069">
    <property type="entry name" value="hisD"/>
    <property type="match status" value="1"/>
</dbReference>
<dbReference type="HAMAP" id="MF_01024">
    <property type="entry name" value="HisD"/>
    <property type="match status" value="1"/>
</dbReference>
<dbReference type="InterPro" id="IPR001692">
    <property type="entry name" value="Histidinol_DH_CS"/>
</dbReference>
<comment type="similarity">
    <text evidence="1 5 6 11">Belongs to the histidinol dehydrogenase family.</text>
</comment>
<dbReference type="PaxDb" id="584708-Apau_0076"/>
<evidence type="ECO:0000256" key="10">
    <source>
        <dbReference type="PIRSR" id="PIRSR000099-4"/>
    </source>
</evidence>
<dbReference type="InterPro" id="IPR022695">
    <property type="entry name" value="Histidinol_DH_monofunct"/>
</dbReference>
<evidence type="ECO:0000256" key="7">
    <source>
        <dbReference type="PIRSR" id="PIRSR000099-1"/>
    </source>
</evidence>
<feature type="binding site" evidence="5 8">
    <location>
        <position position="205"/>
    </location>
    <ligand>
        <name>NAD(+)</name>
        <dbReference type="ChEBI" id="CHEBI:57540"/>
    </ligand>
</feature>
<dbReference type="GO" id="GO:0051287">
    <property type="term" value="F:NAD binding"/>
    <property type="evidence" value="ECO:0007669"/>
    <property type="project" value="InterPro"/>
</dbReference>
<dbReference type="InterPro" id="IPR012131">
    <property type="entry name" value="Hstdl_DH"/>
</dbReference>
<dbReference type="PANTHER" id="PTHR21256:SF2">
    <property type="entry name" value="HISTIDINE BIOSYNTHESIS TRIFUNCTIONAL PROTEIN"/>
    <property type="match status" value="1"/>
</dbReference>
<dbReference type="RefSeq" id="WP_006299655.1">
    <property type="nucleotide sequence ID" value="NZ_CM001022.1"/>
</dbReference>
<evidence type="ECO:0000256" key="3">
    <source>
        <dbReference type="ARBA" id="ARBA00022833"/>
    </source>
</evidence>
<keyword evidence="5 8" id="KW-0520">NAD</keyword>
<dbReference type="PIRSF" id="PIRSF000099">
    <property type="entry name" value="Histidinol_dh"/>
    <property type="match status" value="1"/>
</dbReference>
<evidence type="ECO:0000256" key="5">
    <source>
        <dbReference type="HAMAP-Rule" id="MF_01024"/>
    </source>
</evidence>
<feature type="binding site" evidence="5 10">
    <location>
        <position position="250"/>
    </location>
    <ligand>
        <name>Zn(2+)</name>
        <dbReference type="ChEBI" id="CHEBI:29105"/>
    </ligand>
</feature>